<protein>
    <submittedName>
        <fullName evidence="2">Uncharacterized protein</fullName>
    </submittedName>
</protein>
<dbReference type="Proteomes" id="UP000887577">
    <property type="component" value="Unplaced"/>
</dbReference>
<keyword evidence="1" id="KW-1185">Reference proteome</keyword>
<accession>A0A914XUR8</accession>
<sequence>MIDVSQISPRSSTMHDIQQYNTNLNNLYAGNVFQPASPEQIIDVRQCCYRSCTYYLSRIVIETLRLVIPLDSKAMRDFHFNKMKEMYDGSQFVYVIDGEAITKYKKEIMDGHTQAKIHGNDSISLKSKKYYKTMAELAVTLEDLTQDNPHQRRLHVAARINQKGFDENCIT</sequence>
<evidence type="ECO:0000313" key="2">
    <source>
        <dbReference type="WBParaSite" id="PSU_v2.g10708.t1"/>
    </source>
</evidence>
<organism evidence="1 2">
    <name type="scientific">Panagrolaimus superbus</name>
    <dbReference type="NCBI Taxonomy" id="310955"/>
    <lineage>
        <taxon>Eukaryota</taxon>
        <taxon>Metazoa</taxon>
        <taxon>Ecdysozoa</taxon>
        <taxon>Nematoda</taxon>
        <taxon>Chromadorea</taxon>
        <taxon>Rhabditida</taxon>
        <taxon>Tylenchina</taxon>
        <taxon>Panagrolaimomorpha</taxon>
        <taxon>Panagrolaimoidea</taxon>
        <taxon>Panagrolaimidae</taxon>
        <taxon>Panagrolaimus</taxon>
    </lineage>
</organism>
<proteinExistence type="predicted"/>
<dbReference type="AlphaFoldDB" id="A0A914XUR8"/>
<dbReference type="WBParaSite" id="PSU_v2.g10708.t1">
    <property type="protein sequence ID" value="PSU_v2.g10708.t1"/>
    <property type="gene ID" value="PSU_v2.g10708"/>
</dbReference>
<evidence type="ECO:0000313" key="1">
    <source>
        <dbReference type="Proteomes" id="UP000887577"/>
    </source>
</evidence>
<name>A0A914XUR8_9BILA</name>
<reference evidence="2" key="1">
    <citation type="submission" date="2022-11" db="UniProtKB">
        <authorList>
            <consortium name="WormBaseParasite"/>
        </authorList>
    </citation>
    <scope>IDENTIFICATION</scope>
</reference>